<gene>
    <name evidence="12" type="ORF">BLNAU_5449</name>
</gene>
<dbReference type="Pfam" id="PF16209">
    <property type="entry name" value="PhoLip_ATPase_N"/>
    <property type="match status" value="1"/>
</dbReference>
<dbReference type="InterPro" id="IPR032631">
    <property type="entry name" value="P-type_ATPase_N"/>
</dbReference>
<feature type="transmembrane region" description="Helical" evidence="8">
    <location>
        <begin position="1408"/>
        <end position="1428"/>
    </location>
</feature>
<evidence type="ECO:0000256" key="8">
    <source>
        <dbReference type="SAM" id="Phobius"/>
    </source>
</evidence>
<feature type="compositionally biased region" description="Polar residues" evidence="7">
    <location>
        <begin position="681"/>
        <end position="697"/>
    </location>
</feature>
<dbReference type="Proteomes" id="UP001281761">
    <property type="component" value="Unassembled WGS sequence"/>
</dbReference>
<evidence type="ECO:0000256" key="5">
    <source>
        <dbReference type="ARBA" id="ARBA00022989"/>
    </source>
</evidence>
<dbReference type="InterPro" id="IPR059000">
    <property type="entry name" value="ATPase_P-type_domA"/>
</dbReference>
<sequence>MPKCCRRSHKDGSSKEERQLSFPPQSNAVFCNNAIKSSHYTLLTFLPKNLFEQLMQFSKLPTTSIQNPVTAILPVLFIFCLTFVREGIEDFLRHRSDKKINRKLVRVWNGNSFQDIFSQDVKVGDIVLFRKDEEFCVDGVIVSTSDPTGICYINSMNLDGETNMKLRRAAPALFERVGYLQTSSGSLPSNGSTASMNEAIDSPSPPVSINSPNTSLDPELADRVLDEETLIQSLRTLSASDLSSMQSLPSINGEGIASQQHTLSLSNFCLRGYYLKNIDFVLCVAVYTGKDTKMQLNMKKQRSKTSRFSRRVNIAVAFQFTVQFVQTLIGGALNFVTAIRMREDHDYLYLAKQNPGTFFIALLTCFGINGYFVPVSLFATIEIVRLVQSLFIHGDHDMIDNSDPDDGRTTCRTSSLTEELGRVKHIFSDKTGTLTKNKMTLRAVTTGSSTYHFEDEFVEQEPDNTKLWAPVMVNTFNRVFMSLFPQTEGGSTPNLQSSFATFGSPMTATPQFLSVNSESVQYDTKTPVNTTVRLQPHQTPHMPQSPLVASNSTVSVVDSQFIFFNKDQFNEITPVGSKSPINQTTTTPLQHPPKNLLDMRGTTGTPRSSVITPSQSVLQLPPNVTHSLQPKTEAYNLFHFVCALLVCHEALPEMNNDNDHIQAVRNKRRKGLSRFIRRSTSKLNAASPSGRRSATRATPNSPHPPSPSGNTPPLSMEGAGATLRYQSTSPDDIAILTALSSVGLTFAQRTHNSIDVFFQNVPCQFKILAFLPFSSARRRMSILVEFPDKTVRLYMKGADSTVIPLCAHSEQKEEDDDEEEDERFKDPFERVNVQNEDPPILLSQIKHASNTSPPPNRQPDASPDNSAKNPLYSDRLQSFEPSKEFLPAASPDLHTQIADSIDELSREGLRTLAVATRELPSAEYSIFKKVYANAQLSITNREEEEEEAFRTIERQMELVGGTAVEDELQDDCAETIEFLKECNCRVWMLTGDKVDTAVNIANSAKIFAHSSTPLYLTNEQVKEKKEQCQDILMGHYKETGFKGDIEKQLNEDVVGLVILDLLKTKRNLKKTETRVNHWNRMKNAVLYPFTACKIAAQTNIQKKRMNAIHNTMEWLEGVNTKLSTDTAQTDMPIIDCGVVVDGVTIQIILASDYLISTFLTLCEDTTGVVCCRIAPMQKALIIRMVRRNDSGTVTLAIGDGANDVSMIQEANVGIGIRGKEGKSASRNADFSMPKFSFVKRLMVVHGSSNYIRLSEMVKYHLGKNVVFVVPILANFFTSAFSFPAHYEPWFLTLYNLLFLMLPPGIIACFHQHFPSQTLMSNPAIYRHYQNGHTFSSSSFLRWFLACYATGVWVFFVSKWLFGYGEIYTNGRVGVDFDYSTFEMAAITVVGMNLYFHVVNGWNIISLSFGFLTLVLFCAVMIILSFISADTYHHVFFHVHSSPTFFLAILLICVPVSAAILIGRWAHREFNPSIQDALDSKSHSMFRKMIH</sequence>
<feature type="domain" description="P-type ATPase N-terminal" evidence="10">
    <location>
        <begin position="27"/>
        <end position="57"/>
    </location>
</feature>
<evidence type="ECO:0000256" key="3">
    <source>
        <dbReference type="ARBA" id="ARBA00022723"/>
    </source>
</evidence>
<feature type="region of interest" description="Disordered" evidence="7">
    <location>
        <begin position="1"/>
        <end position="20"/>
    </location>
</feature>
<feature type="transmembrane region" description="Helical" evidence="8">
    <location>
        <begin position="1339"/>
        <end position="1361"/>
    </location>
</feature>
<keyword evidence="4" id="KW-0460">Magnesium</keyword>
<evidence type="ECO:0000256" key="6">
    <source>
        <dbReference type="ARBA" id="ARBA00023136"/>
    </source>
</evidence>
<feature type="transmembrane region" description="Helical" evidence="8">
    <location>
        <begin position="312"/>
        <end position="336"/>
    </location>
</feature>
<feature type="compositionally biased region" description="Basic and acidic residues" evidence="7">
    <location>
        <begin position="10"/>
        <end position="19"/>
    </location>
</feature>
<dbReference type="SUPFAM" id="SSF81653">
    <property type="entry name" value="Calcium ATPase, transduction domain A"/>
    <property type="match status" value="1"/>
</dbReference>
<keyword evidence="5 8" id="KW-1133">Transmembrane helix</keyword>
<dbReference type="SUPFAM" id="SSF81665">
    <property type="entry name" value="Calcium ATPase, transmembrane domain M"/>
    <property type="match status" value="1"/>
</dbReference>
<dbReference type="InterPro" id="IPR023298">
    <property type="entry name" value="ATPase_P-typ_TM_dom_sf"/>
</dbReference>
<dbReference type="InterPro" id="IPR032630">
    <property type="entry name" value="P_typ_ATPase_c"/>
</dbReference>
<feature type="region of interest" description="Disordered" evidence="7">
    <location>
        <begin position="575"/>
        <end position="596"/>
    </location>
</feature>
<feature type="region of interest" description="Disordered" evidence="7">
    <location>
        <begin position="672"/>
        <end position="718"/>
    </location>
</feature>
<evidence type="ECO:0000256" key="2">
    <source>
        <dbReference type="ARBA" id="ARBA00022692"/>
    </source>
</evidence>
<dbReference type="InterPro" id="IPR023214">
    <property type="entry name" value="HAD_sf"/>
</dbReference>
<keyword evidence="2 8" id="KW-0812">Transmembrane</keyword>
<evidence type="ECO:0000313" key="13">
    <source>
        <dbReference type="Proteomes" id="UP001281761"/>
    </source>
</evidence>
<name>A0ABQ9Y7D2_9EUKA</name>
<keyword evidence="3" id="KW-0479">Metal-binding</keyword>
<dbReference type="InterPro" id="IPR018303">
    <property type="entry name" value="ATPase_P-typ_P_site"/>
</dbReference>
<dbReference type="EMBL" id="JARBJD010000028">
    <property type="protein sequence ID" value="KAK2959672.1"/>
    <property type="molecule type" value="Genomic_DNA"/>
</dbReference>
<feature type="region of interest" description="Disordered" evidence="7">
    <location>
        <begin position="846"/>
        <end position="872"/>
    </location>
</feature>
<proteinExistence type="predicted"/>
<feature type="compositionally biased region" description="Polar residues" evidence="7">
    <location>
        <begin position="579"/>
        <end position="589"/>
    </location>
</feature>
<comment type="caution">
    <text evidence="12">The sequence shown here is derived from an EMBL/GenBank/DDBJ whole genome shotgun (WGS) entry which is preliminary data.</text>
</comment>
<evidence type="ECO:0000256" key="7">
    <source>
        <dbReference type="SAM" id="MobiDB-lite"/>
    </source>
</evidence>
<dbReference type="InterPro" id="IPR001757">
    <property type="entry name" value="P_typ_ATPase"/>
</dbReference>
<feature type="transmembrane region" description="Helical" evidence="8">
    <location>
        <begin position="1443"/>
        <end position="1462"/>
    </location>
</feature>
<organism evidence="12 13">
    <name type="scientific">Blattamonas nauphoetae</name>
    <dbReference type="NCBI Taxonomy" id="2049346"/>
    <lineage>
        <taxon>Eukaryota</taxon>
        <taxon>Metamonada</taxon>
        <taxon>Preaxostyla</taxon>
        <taxon>Oxymonadida</taxon>
        <taxon>Blattamonas</taxon>
    </lineage>
</organism>
<dbReference type="Gene3D" id="3.40.50.1000">
    <property type="entry name" value="HAD superfamily/HAD-like"/>
    <property type="match status" value="3"/>
</dbReference>
<feature type="transmembrane region" description="Helical" evidence="8">
    <location>
        <begin position="356"/>
        <end position="381"/>
    </location>
</feature>
<dbReference type="PROSITE" id="PS00154">
    <property type="entry name" value="ATPASE_E1_E2"/>
    <property type="match status" value="1"/>
</dbReference>
<dbReference type="InterPro" id="IPR008250">
    <property type="entry name" value="ATPase_P-typ_transduc_dom_A_sf"/>
</dbReference>
<dbReference type="Gene3D" id="3.40.1110.10">
    <property type="entry name" value="Calcium-transporting ATPase, cytoplasmic domain N"/>
    <property type="match status" value="3"/>
</dbReference>
<feature type="transmembrane region" description="Helical" evidence="8">
    <location>
        <begin position="1289"/>
        <end position="1309"/>
    </location>
</feature>
<evidence type="ECO:0000313" key="12">
    <source>
        <dbReference type="EMBL" id="KAK2959672.1"/>
    </source>
</evidence>
<keyword evidence="13" id="KW-1185">Reference proteome</keyword>
<evidence type="ECO:0000259" key="11">
    <source>
        <dbReference type="Pfam" id="PF16212"/>
    </source>
</evidence>
<dbReference type="InterPro" id="IPR036412">
    <property type="entry name" value="HAD-like_sf"/>
</dbReference>
<evidence type="ECO:0000259" key="10">
    <source>
        <dbReference type="Pfam" id="PF16209"/>
    </source>
</evidence>
<reference evidence="12 13" key="1">
    <citation type="journal article" date="2022" name="bioRxiv">
        <title>Genomics of Preaxostyla Flagellates Illuminates Evolutionary Transitions and the Path Towards Mitochondrial Loss.</title>
        <authorList>
            <person name="Novak L.V.F."/>
            <person name="Treitli S.C."/>
            <person name="Pyrih J."/>
            <person name="Halakuc P."/>
            <person name="Pipaliya S.V."/>
            <person name="Vacek V."/>
            <person name="Brzon O."/>
            <person name="Soukal P."/>
            <person name="Eme L."/>
            <person name="Dacks J.B."/>
            <person name="Karnkowska A."/>
            <person name="Elias M."/>
            <person name="Hampl V."/>
        </authorList>
    </citation>
    <scope>NUCLEOTIDE SEQUENCE [LARGE SCALE GENOMIC DNA]</scope>
    <source>
        <strain evidence="12">NAU3</strain>
        <tissue evidence="12">Gut</tissue>
    </source>
</reference>
<dbReference type="Pfam" id="PF13246">
    <property type="entry name" value="Cation_ATPase"/>
    <property type="match status" value="1"/>
</dbReference>
<feature type="transmembrane region" description="Helical" evidence="8">
    <location>
        <begin position="1265"/>
        <end position="1283"/>
    </location>
</feature>
<dbReference type="SUPFAM" id="SSF56784">
    <property type="entry name" value="HAD-like"/>
    <property type="match status" value="1"/>
</dbReference>
<dbReference type="Pfam" id="PF16212">
    <property type="entry name" value="PhoLip_ATPase_C"/>
    <property type="match status" value="1"/>
</dbReference>
<dbReference type="InterPro" id="IPR023299">
    <property type="entry name" value="ATPase_P-typ_cyto_dom_N"/>
</dbReference>
<dbReference type="SUPFAM" id="SSF81660">
    <property type="entry name" value="Metal cation-transporting ATPase, ATP-binding domain N"/>
    <property type="match status" value="1"/>
</dbReference>
<comment type="subcellular location">
    <subcellularLocation>
        <location evidence="1">Membrane</location>
        <topology evidence="1">Multi-pass membrane protein</topology>
    </subcellularLocation>
</comment>
<dbReference type="NCBIfam" id="TIGR01494">
    <property type="entry name" value="ATPase_P-type"/>
    <property type="match status" value="1"/>
</dbReference>
<protein>
    <submittedName>
        <fullName evidence="12">Phospholipid-transporting P-type ATPase</fullName>
    </submittedName>
</protein>
<evidence type="ECO:0000256" key="4">
    <source>
        <dbReference type="ARBA" id="ARBA00022842"/>
    </source>
</evidence>
<feature type="domain" description="P-type ATPase C-terminal" evidence="11">
    <location>
        <begin position="1226"/>
        <end position="1471"/>
    </location>
</feature>
<keyword evidence="6 8" id="KW-0472">Membrane</keyword>
<feature type="domain" description="P-type ATPase A" evidence="9">
    <location>
        <begin position="102"/>
        <end position="162"/>
    </location>
</feature>
<dbReference type="Gene3D" id="2.70.150.10">
    <property type="entry name" value="Calcium-transporting ATPase, cytoplasmic transduction domain A"/>
    <property type="match status" value="1"/>
</dbReference>
<feature type="region of interest" description="Disordered" evidence="7">
    <location>
        <begin position="805"/>
        <end position="830"/>
    </location>
</feature>
<feature type="compositionally biased region" description="Acidic residues" evidence="7">
    <location>
        <begin position="812"/>
        <end position="821"/>
    </location>
</feature>
<dbReference type="Pfam" id="PF00122">
    <property type="entry name" value="E1-E2_ATPase"/>
    <property type="match status" value="1"/>
</dbReference>
<evidence type="ECO:0000256" key="1">
    <source>
        <dbReference type="ARBA" id="ARBA00004141"/>
    </source>
</evidence>
<accession>A0ABQ9Y7D2</accession>
<evidence type="ECO:0000259" key="9">
    <source>
        <dbReference type="Pfam" id="PF00122"/>
    </source>
</evidence>
<dbReference type="PANTHER" id="PTHR24092">
    <property type="entry name" value="PROBABLE PHOSPHOLIPID-TRANSPORTING ATPASE"/>
    <property type="match status" value="1"/>
</dbReference>
<dbReference type="PANTHER" id="PTHR24092:SF150">
    <property type="entry name" value="PHOSPHOLIPID-TRANSPORTING ATPASE"/>
    <property type="match status" value="1"/>
</dbReference>